<dbReference type="AlphaFoldDB" id="A0A3G2R1X3"/>
<comment type="similarity">
    <text evidence="5">Belongs to the bacterial ribosomal protein bL25 family. CTC subfamily.</text>
</comment>
<dbReference type="GO" id="GO:0003735">
    <property type="term" value="F:structural constituent of ribosome"/>
    <property type="evidence" value="ECO:0007669"/>
    <property type="project" value="InterPro"/>
</dbReference>
<evidence type="ECO:0000313" key="10">
    <source>
        <dbReference type="Proteomes" id="UP000280960"/>
    </source>
</evidence>
<feature type="compositionally biased region" description="Basic and acidic residues" evidence="6">
    <location>
        <begin position="201"/>
        <end position="212"/>
    </location>
</feature>
<dbReference type="InterPro" id="IPR020057">
    <property type="entry name" value="Ribosomal_bL25_b-dom"/>
</dbReference>
<dbReference type="SUPFAM" id="SSF50715">
    <property type="entry name" value="Ribosomal protein L25-like"/>
    <property type="match status" value="1"/>
</dbReference>
<comment type="function">
    <text evidence="5">This is one of the proteins that binds to the 5S RNA in the ribosome where it forms part of the central protuberance.</text>
</comment>
<dbReference type="Pfam" id="PF01386">
    <property type="entry name" value="Ribosomal_L25p"/>
    <property type="match status" value="1"/>
</dbReference>
<dbReference type="InterPro" id="IPR001021">
    <property type="entry name" value="Ribosomal_bL25_long"/>
</dbReference>
<comment type="subunit">
    <text evidence="5">Part of the 50S ribosomal subunit; part of the 5S rRNA/L5/L18/L25 subcomplex. Contacts the 5S rRNA. Binds to the 5S rRNA independently of L5 and L18.</text>
</comment>
<dbReference type="KEGG" id="bacg:D2962_00535"/>
<accession>A0A3G2R1X3</accession>
<dbReference type="NCBIfam" id="NF004133">
    <property type="entry name" value="PRK05618.2-4"/>
    <property type="match status" value="1"/>
</dbReference>
<dbReference type="HAMAP" id="MF_01334">
    <property type="entry name" value="Ribosomal_bL25_CTC"/>
    <property type="match status" value="1"/>
</dbReference>
<dbReference type="EMBL" id="CP033169">
    <property type="protein sequence ID" value="AYO29291.1"/>
    <property type="molecule type" value="Genomic_DNA"/>
</dbReference>
<dbReference type="InterPro" id="IPR020930">
    <property type="entry name" value="Ribosomal_uL5_bac-type"/>
</dbReference>
<protein>
    <recommendedName>
        <fullName evidence="5">Large ribosomal subunit protein bL25</fullName>
    </recommendedName>
    <alternativeName>
        <fullName evidence="5">General stress protein CTC</fullName>
    </alternativeName>
</protein>
<evidence type="ECO:0000256" key="3">
    <source>
        <dbReference type="ARBA" id="ARBA00022980"/>
    </source>
</evidence>
<dbReference type="InterPro" id="IPR011035">
    <property type="entry name" value="Ribosomal_bL25/Gln-tRNA_synth"/>
</dbReference>
<evidence type="ECO:0000256" key="5">
    <source>
        <dbReference type="HAMAP-Rule" id="MF_01334"/>
    </source>
</evidence>
<reference evidence="9 10" key="1">
    <citation type="submission" date="2018-10" db="EMBL/GenBank/DDBJ databases">
        <authorList>
            <person name="Zhang X."/>
        </authorList>
    </citation>
    <scope>NUCLEOTIDE SEQUENCE [LARGE SCALE GENOMIC DNA]</scope>
    <source>
        <strain evidence="9 10">SK-G1</strain>
    </source>
</reference>
<keyword evidence="2 5" id="KW-0694">RNA-binding</keyword>
<feature type="domain" description="Large ribosomal subunit protein bL25 beta" evidence="8">
    <location>
        <begin position="101"/>
        <end position="183"/>
    </location>
</feature>
<dbReference type="RefSeq" id="WP_120765237.1">
    <property type="nucleotide sequence ID" value="NZ_CP033169.1"/>
</dbReference>
<dbReference type="Gene3D" id="2.40.240.10">
    <property type="entry name" value="Ribosomal Protein L25, Chain P"/>
    <property type="match status" value="1"/>
</dbReference>
<evidence type="ECO:0000256" key="2">
    <source>
        <dbReference type="ARBA" id="ARBA00022884"/>
    </source>
</evidence>
<feature type="domain" description="Large ribosomal subunit protein bL25 L25" evidence="7">
    <location>
        <begin position="6"/>
        <end position="92"/>
    </location>
</feature>
<keyword evidence="10" id="KW-1185">Reference proteome</keyword>
<dbReference type="PANTHER" id="PTHR33284:SF1">
    <property type="entry name" value="RIBOSOMAL PROTEIN L25_GLN-TRNA SYNTHETASE, ANTI-CODON-BINDING DOMAIN-CONTAINING PROTEIN"/>
    <property type="match status" value="1"/>
</dbReference>
<dbReference type="PANTHER" id="PTHR33284">
    <property type="entry name" value="RIBOSOMAL PROTEIN L25/GLN-TRNA SYNTHETASE, ANTI-CODON-BINDING DOMAIN-CONTAINING PROTEIN"/>
    <property type="match status" value="1"/>
</dbReference>
<dbReference type="GO" id="GO:0006412">
    <property type="term" value="P:translation"/>
    <property type="evidence" value="ECO:0007669"/>
    <property type="project" value="UniProtKB-UniRule"/>
</dbReference>
<gene>
    <name evidence="5" type="primary">rplY</name>
    <name evidence="5" type="synonym">ctc</name>
    <name evidence="9" type="ORF">D2962_00535</name>
</gene>
<evidence type="ECO:0000256" key="1">
    <source>
        <dbReference type="ARBA" id="ARBA00022730"/>
    </source>
</evidence>
<dbReference type="Pfam" id="PF14693">
    <property type="entry name" value="Ribosomal_TL5_C"/>
    <property type="match status" value="1"/>
</dbReference>
<sequence>MEQIALKAEKRDISKKGTINELRRKGKLPGVLYGKNIESSPVAVDAKELLKVLKTHGESALINLELEGEKHPVLMKEIQRDTLKDAIVHVDFYRVSMTDRIEFNLPLVLKGDAEGVRMGGILQHQKRELSVKALPADMPEHLEVDISGLKIGDTLTVGDLKMDEKITVLDDPEEVVISILAPKLAEDTEVPTGEQAAEPEVVAKGKEKQEEE</sequence>
<keyword evidence="3 5" id="KW-0689">Ribosomal protein</keyword>
<keyword evidence="1 5" id="KW-0699">rRNA-binding</keyword>
<dbReference type="GO" id="GO:0008097">
    <property type="term" value="F:5S rRNA binding"/>
    <property type="evidence" value="ECO:0007669"/>
    <property type="project" value="InterPro"/>
</dbReference>
<proteinExistence type="inferred from homology"/>
<dbReference type="InterPro" id="IPR029751">
    <property type="entry name" value="Ribosomal_L25_dom"/>
</dbReference>
<evidence type="ECO:0000259" key="8">
    <source>
        <dbReference type="Pfam" id="PF14693"/>
    </source>
</evidence>
<dbReference type="Gene3D" id="2.170.120.20">
    <property type="entry name" value="Ribosomal protein L25, beta domain"/>
    <property type="match status" value="1"/>
</dbReference>
<keyword evidence="4 5" id="KW-0687">Ribonucleoprotein</keyword>
<dbReference type="GO" id="GO:0022625">
    <property type="term" value="C:cytosolic large ribosomal subunit"/>
    <property type="evidence" value="ECO:0007669"/>
    <property type="project" value="TreeGrafter"/>
</dbReference>
<evidence type="ECO:0000256" key="4">
    <source>
        <dbReference type="ARBA" id="ARBA00023274"/>
    </source>
</evidence>
<dbReference type="CDD" id="cd00495">
    <property type="entry name" value="Ribosomal_L25_TL5_CTC"/>
    <property type="match status" value="1"/>
</dbReference>
<dbReference type="Proteomes" id="UP000280960">
    <property type="component" value="Chromosome"/>
</dbReference>
<name>A0A3G2R1X3_9FIRM</name>
<dbReference type="InterPro" id="IPR020056">
    <property type="entry name" value="Rbsml_bL25/Gln-tRNA_synth_N"/>
</dbReference>
<evidence type="ECO:0000256" key="6">
    <source>
        <dbReference type="SAM" id="MobiDB-lite"/>
    </source>
</evidence>
<dbReference type="InterPro" id="IPR037121">
    <property type="entry name" value="Ribosomal_bL25_C"/>
</dbReference>
<evidence type="ECO:0000313" key="9">
    <source>
        <dbReference type="EMBL" id="AYO29291.1"/>
    </source>
</evidence>
<evidence type="ECO:0000259" key="7">
    <source>
        <dbReference type="Pfam" id="PF01386"/>
    </source>
</evidence>
<dbReference type="NCBIfam" id="TIGR00731">
    <property type="entry name" value="bL25_bact_ctc"/>
    <property type="match status" value="1"/>
</dbReference>
<organism evidence="9 10">
    <name type="scientific">Biomaibacter acetigenes</name>
    <dbReference type="NCBI Taxonomy" id="2316383"/>
    <lineage>
        <taxon>Bacteria</taxon>
        <taxon>Bacillati</taxon>
        <taxon>Bacillota</taxon>
        <taxon>Clostridia</taxon>
        <taxon>Thermosediminibacterales</taxon>
        <taxon>Tepidanaerobacteraceae</taxon>
        <taxon>Biomaibacter</taxon>
    </lineage>
</organism>
<feature type="region of interest" description="Disordered" evidence="6">
    <location>
        <begin position="187"/>
        <end position="212"/>
    </location>
</feature>